<sequence precursor="true">MMTSIKSVRTGALALFMSLGAGGAALAEGSPAGQAFFWELVDTSATIGQHYTFEPDGSVTQQTTYIFNDGRPEQDVGPSYVAGWSQDGDGGVTVEWADEPSQHCVAWPAYTQGPVDAVPDGDCWLSEQIRNLIREGAVGGYDG</sequence>
<dbReference type="EMBL" id="CP000449">
    <property type="protein sequence ID" value="ABI64866.1"/>
    <property type="molecule type" value="Genomic_DNA"/>
</dbReference>
<gene>
    <name evidence="2" type="ordered locus">Mmar10_0573</name>
</gene>
<accession>Q0AS71</accession>
<dbReference type="AlphaFoldDB" id="Q0AS71"/>
<feature type="signal peptide" evidence="1">
    <location>
        <begin position="1"/>
        <end position="27"/>
    </location>
</feature>
<evidence type="ECO:0000256" key="1">
    <source>
        <dbReference type="SAM" id="SignalP"/>
    </source>
</evidence>
<reference evidence="2 3" key="1">
    <citation type="submission" date="2006-08" db="EMBL/GenBank/DDBJ databases">
        <title>Complete sequence of Maricaulis maris MCS10.</title>
        <authorList>
            <consortium name="US DOE Joint Genome Institute"/>
            <person name="Copeland A."/>
            <person name="Lucas S."/>
            <person name="Lapidus A."/>
            <person name="Barry K."/>
            <person name="Detter J.C."/>
            <person name="Glavina del Rio T."/>
            <person name="Hammon N."/>
            <person name="Israni S."/>
            <person name="Dalin E."/>
            <person name="Tice H."/>
            <person name="Pitluck S."/>
            <person name="Saunders E."/>
            <person name="Brettin T."/>
            <person name="Bruce D."/>
            <person name="Han C."/>
            <person name="Tapia R."/>
            <person name="Gilna P."/>
            <person name="Schmutz J."/>
            <person name="Larimer F."/>
            <person name="Land M."/>
            <person name="Hauser L."/>
            <person name="Kyrpides N."/>
            <person name="Mikhailova N."/>
            <person name="Viollier P."/>
            <person name="Stephens C."/>
            <person name="Richardson P."/>
        </authorList>
    </citation>
    <scope>NUCLEOTIDE SEQUENCE [LARGE SCALE GENOMIC DNA]</scope>
    <source>
        <strain evidence="2 3">MCS10</strain>
    </source>
</reference>
<protein>
    <submittedName>
        <fullName evidence="2">Uncharacterized protein</fullName>
    </submittedName>
</protein>
<dbReference type="RefSeq" id="WP_011642513.1">
    <property type="nucleotide sequence ID" value="NC_008347.1"/>
</dbReference>
<evidence type="ECO:0000313" key="3">
    <source>
        <dbReference type="Proteomes" id="UP000001964"/>
    </source>
</evidence>
<keyword evidence="3" id="KW-1185">Reference proteome</keyword>
<dbReference type="HOGENOM" id="CLU_1803860_0_0_5"/>
<name>Q0AS71_MARMM</name>
<organism evidence="2 3">
    <name type="scientific">Maricaulis maris (strain MCS10)</name>
    <name type="common">Caulobacter maris</name>
    <dbReference type="NCBI Taxonomy" id="394221"/>
    <lineage>
        <taxon>Bacteria</taxon>
        <taxon>Pseudomonadati</taxon>
        <taxon>Pseudomonadota</taxon>
        <taxon>Alphaproteobacteria</taxon>
        <taxon>Maricaulales</taxon>
        <taxon>Maricaulaceae</taxon>
        <taxon>Maricaulis</taxon>
    </lineage>
</organism>
<feature type="chain" id="PRO_5004168356" evidence="1">
    <location>
        <begin position="28"/>
        <end position="143"/>
    </location>
</feature>
<dbReference type="Proteomes" id="UP000001964">
    <property type="component" value="Chromosome"/>
</dbReference>
<evidence type="ECO:0000313" key="2">
    <source>
        <dbReference type="EMBL" id="ABI64866.1"/>
    </source>
</evidence>
<proteinExistence type="predicted"/>
<dbReference type="KEGG" id="mmr:Mmar10_0573"/>
<keyword evidence="1" id="KW-0732">Signal</keyword>